<evidence type="ECO:0000256" key="6">
    <source>
        <dbReference type="RuleBase" id="RU000461"/>
    </source>
</evidence>
<evidence type="ECO:0000256" key="3">
    <source>
        <dbReference type="ARBA" id="ARBA00023002"/>
    </source>
</evidence>
<evidence type="ECO:0000256" key="7">
    <source>
        <dbReference type="SAM" id="Phobius"/>
    </source>
</evidence>
<dbReference type="GO" id="GO:0020037">
    <property type="term" value="F:heme binding"/>
    <property type="evidence" value="ECO:0007669"/>
    <property type="project" value="InterPro"/>
</dbReference>
<dbReference type="EMBL" id="MU004476">
    <property type="protein sequence ID" value="KAF2649852.1"/>
    <property type="molecule type" value="Genomic_DNA"/>
</dbReference>
<keyword evidence="7" id="KW-0472">Membrane</keyword>
<evidence type="ECO:0000313" key="8">
    <source>
        <dbReference type="EMBL" id="KAF2649852.1"/>
    </source>
</evidence>
<dbReference type="PRINTS" id="PR00385">
    <property type="entry name" value="P450"/>
</dbReference>
<gene>
    <name evidence="8" type="ORF">K491DRAFT_640095</name>
</gene>
<dbReference type="InterPro" id="IPR017972">
    <property type="entry name" value="Cyt_P450_CS"/>
</dbReference>
<dbReference type="Pfam" id="PF00067">
    <property type="entry name" value="p450"/>
    <property type="match status" value="1"/>
</dbReference>
<evidence type="ECO:0000313" key="9">
    <source>
        <dbReference type="Proteomes" id="UP000799324"/>
    </source>
</evidence>
<keyword evidence="9" id="KW-1185">Reference proteome</keyword>
<dbReference type="CDD" id="cd11065">
    <property type="entry name" value="CYP64-like"/>
    <property type="match status" value="1"/>
</dbReference>
<dbReference type="OrthoDB" id="1470350at2759"/>
<dbReference type="PROSITE" id="PS00086">
    <property type="entry name" value="CYTOCHROME_P450"/>
    <property type="match status" value="1"/>
</dbReference>
<reference evidence="8" key="1">
    <citation type="journal article" date="2020" name="Stud. Mycol.">
        <title>101 Dothideomycetes genomes: a test case for predicting lifestyles and emergence of pathogens.</title>
        <authorList>
            <person name="Haridas S."/>
            <person name="Albert R."/>
            <person name="Binder M."/>
            <person name="Bloem J."/>
            <person name="Labutti K."/>
            <person name="Salamov A."/>
            <person name="Andreopoulos B."/>
            <person name="Baker S."/>
            <person name="Barry K."/>
            <person name="Bills G."/>
            <person name="Bluhm B."/>
            <person name="Cannon C."/>
            <person name="Castanera R."/>
            <person name="Culley D."/>
            <person name="Daum C."/>
            <person name="Ezra D."/>
            <person name="Gonzalez J."/>
            <person name="Henrissat B."/>
            <person name="Kuo A."/>
            <person name="Liang C."/>
            <person name="Lipzen A."/>
            <person name="Lutzoni F."/>
            <person name="Magnuson J."/>
            <person name="Mondo S."/>
            <person name="Nolan M."/>
            <person name="Ohm R."/>
            <person name="Pangilinan J."/>
            <person name="Park H.-J."/>
            <person name="Ramirez L."/>
            <person name="Alfaro M."/>
            <person name="Sun H."/>
            <person name="Tritt A."/>
            <person name="Yoshinaga Y."/>
            <person name="Zwiers L.-H."/>
            <person name="Turgeon B."/>
            <person name="Goodwin S."/>
            <person name="Spatafora J."/>
            <person name="Crous P."/>
            <person name="Grigoriev I."/>
        </authorList>
    </citation>
    <scope>NUCLEOTIDE SEQUENCE</scope>
    <source>
        <strain evidence="8">CBS 122681</strain>
    </source>
</reference>
<dbReference type="Proteomes" id="UP000799324">
    <property type="component" value="Unassembled WGS sequence"/>
</dbReference>
<dbReference type="AlphaFoldDB" id="A0A6A6SQQ0"/>
<dbReference type="PRINTS" id="PR00463">
    <property type="entry name" value="EP450I"/>
</dbReference>
<comment type="cofactor">
    <cofactor evidence="5">
        <name>heme</name>
        <dbReference type="ChEBI" id="CHEBI:30413"/>
    </cofactor>
</comment>
<evidence type="ECO:0000256" key="5">
    <source>
        <dbReference type="PIRSR" id="PIRSR602401-1"/>
    </source>
</evidence>
<dbReference type="SUPFAM" id="SSF48264">
    <property type="entry name" value="Cytochrome P450"/>
    <property type="match status" value="1"/>
</dbReference>
<dbReference type="PANTHER" id="PTHR46300">
    <property type="entry name" value="P450, PUTATIVE (EUROFUNG)-RELATED-RELATED"/>
    <property type="match status" value="1"/>
</dbReference>
<comment type="similarity">
    <text evidence="1 6">Belongs to the cytochrome P450 family.</text>
</comment>
<sequence>MSSLVTVPFSNIAITLYILGFCLIILRRWFFDRPNLPLGSRLPAGPPGKPLIGNLLDIPPKHSWIKFKQWADQYGPIFRLNIAGRNHYVVSTEKIANDLLRSRGMIYSGREQLPSAAVLLSDNLRPLFLPHGELWRRGRKLMHHLTMQSAATSYQPSQTLESARLVHNLIREPEKYEMWLELYSSGIIFRLAFGEAIESDDEGLKRIQNVVHTVERVASPGAYLVDTFPFLMKLPTSLAPFKRELKTLHSIELKLFRELLENVRERMQSGKAPPCWERSFIEEKDKLGLLDDEGAYVIGTLYEAGSSTTAAAMMSVILALVHYPTWQTKLQQEVDDVVGDSRMPVFEDIERLPVVRAVAKEALRWRPVTAGGVPHQLDKDDVYKGIFFPKDTNVHPNQWAIHREEALYPYPETFNPDRWLKPAYPTYREPLSVHPNLQGYSAFGFGRRICPGLNIAERSLNILTARIAWACNISKKIDANGTEIDVPWYDYNTGFNVQPNWFPFDLEPRRGREQIVEREWVREKANDPLSAPGRNL</sequence>
<protein>
    <submittedName>
        <fullName evidence="8">Cytochrome P450</fullName>
    </submittedName>
</protein>
<name>A0A6A6SQQ0_9PLEO</name>
<evidence type="ECO:0000256" key="1">
    <source>
        <dbReference type="ARBA" id="ARBA00010617"/>
    </source>
</evidence>
<dbReference type="GO" id="GO:0005506">
    <property type="term" value="F:iron ion binding"/>
    <property type="evidence" value="ECO:0007669"/>
    <property type="project" value="InterPro"/>
</dbReference>
<dbReference type="GO" id="GO:0004497">
    <property type="term" value="F:monooxygenase activity"/>
    <property type="evidence" value="ECO:0007669"/>
    <property type="project" value="UniProtKB-KW"/>
</dbReference>
<dbReference type="Gene3D" id="1.10.630.10">
    <property type="entry name" value="Cytochrome P450"/>
    <property type="match status" value="1"/>
</dbReference>
<keyword evidence="7" id="KW-1133">Transmembrane helix</keyword>
<organism evidence="8 9">
    <name type="scientific">Lophiostoma macrostomum CBS 122681</name>
    <dbReference type="NCBI Taxonomy" id="1314788"/>
    <lineage>
        <taxon>Eukaryota</taxon>
        <taxon>Fungi</taxon>
        <taxon>Dikarya</taxon>
        <taxon>Ascomycota</taxon>
        <taxon>Pezizomycotina</taxon>
        <taxon>Dothideomycetes</taxon>
        <taxon>Pleosporomycetidae</taxon>
        <taxon>Pleosporales</taxon>
        <taxon>Lophiostomataceae</taxon>
        <taxon>Lophiostoma</taxon>
    </lineage>
</organism>
<keyword evidence="7" id="KW-0812">Transmembrane</keyword>
<keyword evidence="3 6" id="KW-0560">Oxidoreductase</keyword>
<dbReference type="GO" id="GO:0016705">
    <property type="term" value="F:oxidoreductase activity, acting on paired donors, with incorporation or reduction of molecular oxygen"/>
    <property type="evidence" value="ECO:0007669"/>
    <property type="project" value="InterPro"/>
</dbReference>
<dbReference type="InterPro" id="IPR001128">
    <property type="entry name" value="Cyt_P450"/>
</dbReference>
<keyword evidence="2 5" id="KW-0479">Metal-binding</keyword>
<dbReference type="PANTHER" id="PTHR46300:SF8">
    <property type="entry name" value="CYTOCHROME P450 2E1"/>
    <property type="match status" value="1"/>
</dbReference>
<proteinExistence type="inferred from homology"/>
<evidence type="ECO:0000256" key="4">
    <source>
        <dbReference type="ARBA" id="ARBA00023004"/>
    </source>
</evidence>
<dbReference type="InterPro" id="IPR002401">
    <property type="entry name" value="Cyt_P450_E_grp-I"/>
</dbReference>
<keyword evidence="6" id="KW-0503">Monooxygenase</keyword>
<dbReference type="InterPro" id="IPR050364">
    <property type="entry name" value="Cytochrome_P450_fung"/>
</dbReference>
<feature type="transmembrane region" description="Helical" evidence="7">
    <location>
        <begin position="12"/>
        <end position="31"/>
    </location>
</feature>
<keyword evidence="5 6" id="KW-0349">Heme</keyword>
<dbReference type="InterPro" id="IPR036396">
    <property type="entry name" value="Cyt_P450_sf"/>
</dbReference>
<evidence type="ECO:0000256" key="2">
    <source>
        <dbReference type="ARBA" id="ARBA00022723"/>
    </source>
</evidence>
<feature type="binding site" description="axial binding residue" evidence="5">
    <location>
        <position position="450"/>
    </location>
    <ligand>
        <name>heme</name>
        <dbReference type="ChEBI" id="CHEBI:30413"/>
    </ligand>
    <ligandPart>
        <name>Fe</name>
        <dbReference type="ChEBI" id="CHEBI:18248"/>
    </ligandPart>
</feature>
<accession>A0A6A6SQQ0</accession>
<keyword evidence="4 5" id="KW-0408">Iron</keyword>